<dbReference type="RefSeq" id="WP_266147896.1">
    <property type="nucleotide sequence ID" value="NZ_CP064028.1"/>
</dbReference>
<proteinExistence type="predicted"/>
<keyword evidence="2" id="KW-1185">Reference proteome</keyword>
<name>A0ABV9C6U7_9GAMM</name>
<sequence length="298" mass="33821">MSLWKSLARLRQAWLISLSARSIERLATLTWCVKSLFNARERWNGITRYEMGRELWLLDAADKWRAMTGKTLETLLDRRFHDGRVARPDEAWPDLREVARTLARQIVALRGDDPARPVILSPFHYVSQCAYVYVLDEVRKALGLETLSAVTGVFAGKEMVMPRLEPLYTRDDGQRNNLGLRVIQALRRDGVVVLFADAAPYTMHRFPMETVDVTVLGRPGRIHGGVFRIGARMNTVLLPFYLRFTHGRFSAEILEAVELASPDAPQQVADRISIALKGNYAHWLMAGHPSMYGFASVK</sequence>
<organism evidence="1 2">
    <name type="scientific">Dyella halodurans</name>
    <dbReference type="NCBI Taxonomy" id="1920171"/>
    <lineage>
        <taxon>Bacteria</taxon>
        <taxon>Pseudomonadati</taxon>
        <taxon>Pseudomonadota</taxon>
        <taxon>Gammaproteobacteria</taxon>
        <taxon>Lysobacterales</taxon>
        <taxon>Rhodanobacteraceae</taxon>
        <taxon>Dyella</taxon>
    </lineage>
</organism>
<evidence type="ECO:0000313" key="2">
    <source>
        <dbReference type="Proteomes" id="UP001595961"/>
    </source>
</evidence>
<evidence type="ECO:0000313" key="1">
    <source>
        <dbReference type="EMBL" id="MFC4528740.1"/>
    </source>
</evidence>
<dbReference type="EMBL" id="JBHSGA010000020">
    <property type="protein sequence ID" value="MFC4528740.1"/>
    <property type="molecule type" value="Genomic_DNA"/>
</dbReference>
<accession>A0ABV9C6U7</accession>
<gene>
    <name evidence="1" type="ORF">ACFO5W_19000</name>
</gene>
<comment type="caution">
    <text evidence="1">The sequence shown here is derived from an EMBL/GenBank/DDBJ whole genome shotgun (WGS) entry which is preliminary data.</text>
</comment>
<evidence type="ECO:0008006" key="3">
    <source>
        <dbReference type="Google" id="ProtNLM"/>
    </source>
</evidence>
<protein>
    <recommendedName>
        <fullName evidence="3">Lipid A biosynthesis lauroyl acyltransferase</fullName>
    </recommendedName>
</protein>
<dbReference type="Proteomes" id="UP001595961">
    <property type="component" value="Unassembled WGS sequence"/>
</dbReference>
<reference evidence="2" key="1">
    <citation type="journal article" date="2019" name="Int. J. Syst. Evol. Microbiol.">
        <title>The Global Catalogue of Microorganisms (GCM) 10K type strain sequencing project: providing services to taxonomists for standard genome sequencing and annotation.</title>
        <authorList>
            <consortium name="The Broad Institute Genomics Platform"/>
            <consortium name="The Broad Institute Genome Sequencing Center for Infectious Disease"/>
            <person name="Wu L."/>
            <person name="Ma J."/>
        </authorList>
    </citation>
    <scope>NUCLEOTIDE SEQUENCE [LARGE SCALE GENOMIC DNA]</scope>
    <source>
        <strain evidence="2">CCM 4481</strain>
    </source>
</reference>